<dbReference type="CDD" id="cd02947">
    <property type="entry name" value="TRX_family"/>
    <property type="match status" value="1"/>
</dbReference>
<reference evidence="7 8" key="1">
    <citation type="submission" date="2019-02" db="EMBL/GenBank/DDBJ databases">
        <title>Deep-cultivation of Planctomycetes and their phenomic and genomic characterization uncovers novel biology.</title>
        <authorList>
            <person name="Wiegand S."/>
            <person name="Jogler M."/>
            <person name="Boedeker C."/>
            <person name="Pinto D."/>
            <person name="Vollmers J."/>
            <person name="Rivas-Marin E."/>
            <person name="Kohn T."/>
            <person name="Peeters S.H."/>
            <person name="Heuer A."/>
            <person name="Rast P."/>
            <person name="Oberbeckmann S."/>
            <person name="Bunk B."/>
            <person name="Jeske O."/>
            <person name="Meyerdierks A."/>
            <person name="Storesund J.E."/>
            <person name="Kallscheuer N."/>
            <person name="Luecker S."/>
            <person name="Lage O.M."/>
            <person name="Pohl T."/>
            <person name="Merkel B.J."/>
            <person name="Hornburger P."/>
            <person name="Mueller R.-W."/>
            <person name="Bruemmer F."/>
            <person name="Labrenz M."/>
            <person name="Spormann A.M."/>
            <person name="Op den Camp H."/>
            <person name="Overmann J."/>
            <person name="Amann R."/>
            <person name="Jetten M.S.M."/>
            <person name="Mascher T."/>
            <person name="Medema M.H."/>
            <person name="Devos D.P."/>
            <person name="Kaster A.-K."/>
            <person name="Ovreas L."/>
            <person name="Rohde M."/>
            <person name="Galperin M.Y."/>
            <person name="Jogler C."/>
        </authorList>
    </citation>
    <scope>NUCLEOTIDE SEQUENCE [LARGE SCALE GENOMIC DNA]</scope>
    <source>
        <strain evidence="7 8">Mal4</strain>
    </source>
</reference>
<evidence type="ECO:0000256" key="5">
    <source>
        <dbReference type="SAM" id="MobiDB-lite"/>
    </source>
</evidence>
<dbReference type="InterPro" id="IPR017937">
    <property type="entry name" value="Thioredoxin_CS"/>
</dbReference>
<dbReference type="Pfam" id="PF13365">
    <property type="entry name" value="Trypsin_2"/>
    <property type="match status" value="1"/>
</dbReference>
<dbReference type="SUPFAM" id="SSF50494">
    <property type="entry name" value="Trypsin-like serine proteases"/>
    <property type="match status" value="1"/>
</dbReference>
<dbReference type="KEGG" id="mri:Mal4_08510"/>
<evidence type="ECO:0000259" key="6">
    <source>
        <dbReference type="PROSITE" id="PS51352"/>
    </source>
</evidence>
<evidence type="ECO:0000256" key="4">
    <source>
        <dbReference type="ARBA" id="ARBA00023284"/>
    </source>
</evidence>
<feature type="region of interest" description="Disordered" evidence="5">
    <location>
        <begin position="500"/>
        <end position="545"/>
    </location>
</feature>
<dbReference type="InterPro" id="IPR013766">
    <property type="entry name" value="Thioredoxin_domain"/>
</dbReference>
<feature type="compositionally biased region" description="Polar residues" evidence="5">
    <location>
        <begin position="404"/>
        <end position="430"/>
    </location>
</feature>
<feature type="region of interest" description="Disordered" evidence="5">
    <location>
        <begin position="402"/>
        <end position="431"/>
    </location>
</feature>
<dbReference type="PANTHER" id="PTHR45663:SF11">
    <property type="entry name" value="GEO12009P1"/>
    <property type="match status" value="1"/>
</dbReference>
<dbReference type="PROSITE" id="PS51352">
    <property type="entry name" value="THIOREDOXIN_2"/>
    <property type="match status" value="1"/>
</dbReference>
<gene>
    <name evidence="7" type="primary">trxA_1</name>
    <name evidence="7" type="ORF">Mal4_08510</name>
</gene>
<dbReference type="EMBL" id="CP036275">
    <property type="protein sequence ID" value="QDU36564.1"/>
    <property type="molecule type" value="Genomic_DNA"/>
</dbReference>
<dbReference type="Gene3D" id="3.40.30.10">
    <property type="entry name" value="Glutaredoxin"/>
    <property type="match status" value="1"/>
</dbReference>
<dbReference type="InterPro" id="IPR009003">
    <property type="entry name" value="Peptidase_S1_PA"/>
</dbReference>
<dbReference type="Proteomes" id="UP000320496">
    <property type="component" value="Chromosome"/>
</dbReference>
<proteinExistence type="predicted"/>
<organism evidence="7 8">
    <name type="scientific">Maioricimonas rarisocia</name>
    <dbReference type="NCBI Taxonomy" id="2528026"/>
    <lineage>
        <taxon>Bacteria</taxon>
        <taxon>Pseudomonadati</taxon>
        <taxon>Planctomycetota</taxon>
        <taxon>Planctomycetia</taxon>
        <taxon>Planctomycetales</taxon>
        <taxon>Planctomycetaceae</taxon>
        <taxon>Maioricimonas</taxon>
    </lineage>
</organism>
<dbReference type="AlphaFoldDB" id="A0A517Z254"/>
<dbReference type="PANTHER" id="PTHR45663">
    <property type="entry name" value="GEO12009P1"/>
    <property type="match status" value="1"/>
</dbReference>
<protein>
    <submittedName>
        <fullName evidence="7">Thioredoxin</fullName>
    </submittedName>
</protein>
<keyword evidence="4" id="KW-0676">Redox-active center</keyword>
<evidence type="ECO:0000256" key="3">
    <source>
        <dbReference type="ARBA" id="ARBA00023157"/>
    </source>
</evidence>
<keyword evidence="8" id="KW-1185">Reference proteome</keyword>
<keyword evidence="1" id="KW-0813">Transport</keyword>
<keyword evidence="3" id="KW-1015">Disulfide bond</keyword>
<evidence type="ECO:0000256" key="1">
    <source>
        <dbReference type="ARBA" id="ARBA00022448"/>
    </source>
</evidence>
<keyword evidence="2" id="KW-0249">Electron transport</keyword>
<dbReference type="InterPro" id="IPR036249">
    <property type="entry name" value="Thioredoxin-like_sf"/>
</dbReference>
<accession>A0A517Z254</accession>
<feature type="region of interest" description="Disordered" evidence="5">
    <location>
        <begin position="123"/>
        <end position="181"/>
    </location>
</feature>
<name>A0A517Z254_9PLAN</name>
<dbReference type="PROSITE" id="PS00194">
    <property type="entry name" value="THIOREDOXIN_1"/>
    <property type="match status" value="1"/>
</dbReference>
<evidence type="ECO:0000256" key="2">
    <source>
        <dbReference type="ARBA" id="ARBA00022982"/>
    </source>
</evidence>
<dbReference type="RefSeq" id="WP_145367211.1">
    <property type="nucleotide sequence ID" value="NZ_CP036275.1"/>
</dbReference>
<dbReference type="SUPFAM" id="SSF52833">
    <property type="entry name" value="Thioredoxin-like"/>
    <property type="match status" value="1"/>
</dbReference>
<dbReference type="GO" id="GO:0015035">
    <property type="term" value="F:protein-disulfide reductase activity"/>
    <property type="evidence" value="ECO:0007669"/>
    <property type="project" value="TreeGrafter"/>
</dbReference>
<dbReference type="Pfam" id="PF00085">
    <property type="entry name" value="Thioredoxin"/>
    <property type="match status" value="1"/>
</dbReference>
<dbReference type="GO" id="GO:0005737">
    <property type="term" value="C:cytoplasm"/>
    <property type="evidence" value="ECO:0007669"/>
    <property type="project" value="TreeGrafter"/>
</dbReference>
<sequence length="545" mass="57972">MASTLNALLMAAALSASPQEGMVLDFTATWCGPCQRMSPIVAKLEREGLPIRKVDVEKERELAQRYGVQSIPTFVLVVDGKEVDRVVGQTTESQLRRLVSRIPKPAPAQATPARPADNMILAGESASPPVRTAAAETSRPDRKKTPAFWPFGRKEDKQPQVVRANNEDEPAGNAAADNDGPLASTARLRVTIDGHVNLGTGTVVDSRPGRTIIVTCGHIFRSMSDDSKVEIDLFAGESPQTYVGRVLKYDLKADVGVVVIPTDEALPITPIAHNDAAPAVGDRVVSIGCSGGQLPSREQLRVTAINKYEGPDNIECTGVPVQGRSGGGLFDADGRLVGVCIAADTRERRGLYAGLLAIHELLGESGLAELYEQPAAPAEAPAVASTATEAPAAPVRESLPVAMETQSSDATPATRQPESQPQAEAKSQPTGWPAELADLTAGDAEVVVIIRSKDDPSRTSRVVIINEASPKFYSYLQGEIAPGAGQSEARRAAVPRNLDAGQALDWDDRRPAMRQAATPLPSLRPTSLSQEFAPRRYVRSGSQSK</sequence>
<evidence type="ECO:0000313" key="8">
    <source>
        <dbReference type="Proteomes" id="UP000320496"/>
    </source>
</evidence>
<feature type="domain" description="Thioredoxin" evidence="6">
    <location>
        <begin position="3"/>
        <end position="104"/>
    </location>
</feature>
<evidence type="ECO:0000313" key="7">
    <source>
        <dbReference type="EMBL" id="QDU36564.1"/>
    </source>
</evidence>
<dbReference type="Gene3D" id="2.40.10.120">
    <property type="match status" value="1"/>
</dbReference>
<dbReference type="OrthoDB" id="8560253at2"/>